<dbReference type="AlphaFoldDB" id="A0A9Q8WL86"/>
<dbReference type="InterPro" id="IPR036291">
    <property type="entry name" value="NAD(P)-bd_dom_sf"/>
</dbReference>
<dbReference type="GO" id="GO:0005737">
    <property type="term" value="C:cytoplasm"/>
    <property type="evidence" value="ECO:0007669"/>
    <property type="project" value="TreeGrafter"/>
</dbReference>
<dbReference type="PANTHER" id="PTHR48079:SF6">
    <property type="entry name" value="NAD(P)-BINDING DOMAIN-CONTAINING PROTEIN-RELATED"/>
    <property type="match status" value="1"/>
</dbReference>
<evidence type="ECO:0000259" key="1">
    <source>
        <dbReference type="Pfam" id="PF13460"/>
    </source>
</evidence>
<feature type="domain" description="NAD(P)-binding" evidence="1">
    <location>
        <begin position="39"/>
        <end position="129"/>
    </location>
</feature>
<name>A0A9Q8WL86_9PEZI</name>
<keyword evidence="3" id="KW-1185">Reference proteome</keyword>
<dbReference type="Proteomes" id="UP000830671">
    <property type="component" value="Chromosome 6"/>
</dbReference>
<dbReference type="RefSeq" id="XP_049148990.1">
    <property type="nucleotide sequence ID" value="XM_049291844.1"/>
</dbReference>
<dbReference type="GeneID" id="73346854"/>
<dbReference type="PANTHER" id="PTHR48079">
    <property type="entry name" value="PROTEIN YEEZ"/>
    <property type="match status" value="1"/>
</dbReference>
<gene>
    <name evidence="2" type="ORF">CLUP02_12885</name>
</gene>
<dbReference type="Pfam" id="PF13460">
    <property type="entry name" value="NAD_binding_10"/>
    <property type="match status" value="1"/>
</dbReference>
<dbReference type="KEGG" id="clup:CLUP02_12885"/>
<sequence length="413" mass="44891">MPTSGVCWYAILEGLSLSMRGFSLLFPDVTAMVHIFFVGGTGHIGGAVLNQLLRKYADANVKVLVRDESKAARLVRTYPQIETVIGDAGNFDILEKCSEAADVVINTAPDITHDDGIKAILTGLKARGAANGIKPYYIHTSGASLIWDEPAGSKDARRWDDLADIGDICAFKGEAHTHAVTDKIVRDAATDVNVAIMSPGFVGGMSPSLEHPTPITAPALLLTARAFKSGWQIAEGENTHAWIHVSDLAKMFLILVGKAIDGTSESEPFAIWGPEAYYFGTSEDISFGEFMKHLAPVLKDQKIIESTEIKSVSVAEAARASIAGSDYDPDAPPPPPDTWAMHIAIMYGINMRIEASRMAKLGWKAEKASILESFPQIVAGLLAREYVPAKYQIKCYNEDQILNRSRRLNDHVH</sequence>
<dbReference type="Gene3D" id="3.40.50.720">
    <property type="entry name" value="NAD(P)-binding Rossmann-like Domain"/>
    <property type="match status" value="1"/>
</dbReference>
<evidence type="ECO:0000313" key="2">
    <source>
        <dbReference type="EMBL" id="UQC87381.1"/>
    </source>
</evidence>
<accession>A0A9Q8WL86</accession>
<protein>
    <recommendedName>
        <fullName evidence="1">NAD(P)-binding domain-containing protein</fullName>
    </recommendedName>
</protein>
<evidence type="ECO:0000313" key="3">
    <source>
        <dbReference type="Proteomes" id="UP000830671"/>
    </source>
</evidence>
<dbReference type="EMBL" id="CP019478">
    <property type="protein sequence ID" value="UQC87381.1"/>
    <property type="molecule type" value="Genomic_DNA"/>
</dbReference>
<dbReference type="GO" id="GO:0004029">
    <property type="term" value="F:aldehyde dehydrogenase (NAD+) activity"/>
    <property type="evidence" value="ECO:0007669"/>
    <property type="project" value="TreeGrafter"/>
</dbReference>
<proteinExistence type="predicted"/>
<organism evidence="2 3">
    <name type="scientific">Colletotrichum lupini</name>
    <dbReference type="NCBI Taxonomy" id="145971"/>
    <lineage>
        <taxon>Eukaryota</taxon>
        <taxon>Fungi</taxon>
        <taxon>Dikarya</taxon>
        <taxon>Ascomycota</taxon>
        <taxon>Pezizomycotina</taxon>
        <taxon>Sordariomycetes</taxon>
        <taxon>Hypocreomycetidae</taxon>
        <taxon>Glomerellales</taxon>
        <taxon>Glomerellaceae</taxon>
        <taxon>Colletotrichum</taxon>
        <taxon>Colletotrichum acutatum species complex</taxon>
    </lineage>
</organism>
<reference evidence="2" key="1">
    <citation type="journal article" date="2021" name="Mol. Plant Microbe Interact.">
        <title>Complete Genome Sequence of the Plant-Pathogenic Fungus Colletotrichum lupini.</title>
        <authorList>
            <person name="Baroncelli R."/>
            <person name="Pensec F."/>
            <person name="Da Lio D."/>
            <person name="Boufleur T."/>
            <person name="Vicente I."/>
            <person name="Sarrocco S."/>
            <person name="Picot A."/>
            <person name="Baraldi E."/>
            <person name="Sukno S."/>
            <person name="Thon M."/>
            <person name="Le Floch G."/>
        </authorList>
    </citation>
    <scope>NUCLEOTIDE SEQUENCE</scope>
    <source>
        <strain evidence="2">IMI 504893</strain>
    </source>
</reference>
<dbReference type="InterPro" id="IPR016040">
    <property type="entry name" value="NAD(P)-bd_dom"/>
</dbReference>
<dbReference type="SUPFAM" id="SSF51735">
    <property type="entry name" value="NAD(P)-binding Rossmann-fold domains"/>
    <property type="match status" value="1"/>
</dbReference>
<dbReference type="InterPro" id="IPR051783">
    <property type="entry name" value="NAD(P)-dependent_oxidoreduct"/>
</dbReference>